<comment type="caution">
    <text evidence="1">The sequence shown here is derived from an EMBL/GenBank/DDBJ whole genome shotgun (WGS) entry which is preliminary data.</text>
</comment>
<evidence type="ECO:0000313" key="1">
    <source>
        <dbReference type="EMBL" id="RDY11752.1"/>
    </source>
</evidence>
<reference evidence="1" key="1">
    <citation type="submission" date="2018-05" db="EMBL/GenBank/DDBJ databases">
        <title>Draft genome of Mucuna pruriens seed.</title>
        <authorList>
            <person name="Nnadi N.E."/>
            <person name="Vos R."/>
            <person name="Hasami M.H."/>
            <person name="Devisetty U.K."/>
            <person name="Aguiy J.C."/>
        </authorList>
    </citation>
    <scope>NUCLEOTIDE SEQUENCE [LARGE SCALE GENOMIC DNA]</scope>
    <source>
        <strain evidence="1">JCA_2017</strain>
    </source>
</reference>
<dbReference type="Proteomes" id="UP000257109">
    <property type="component" value="Unassembled WGS sequence"/>
</dbReference>
<gene>
    <name evidence="1" type="ORF">CR513_03539</name>
</gene>
<evidence type="ECO:0000313" key="2">
    <source>
        <dbReference type="Proteomes" id="UP000257109"/>
    </source>
</evidence>
<protein>
    <submittedName>
        <fullName evidence="1">Uncharacterized protein</fullName>
    </submittedName>
</protein>
<proteinExistence type="predicted"/>
<dbReference type="OrthoDB" id="1645289at2759"/>
<name>A0A371I9Q3_MUCPR</name>
<dbReference type="EMBL" id="QJKJ01000588">
    <property type="protein sequence ID" value="RDY11752.1"/>
    <property type="molecule type" value="Genomic_DNA"/>
</dbReference>
<accession>A0A371I9Q3</accession>
<feature type="non-terminal residue" evidence="1">
    <location>
        <position position="1"/>
    </location>
</feature>
<sequence>MVCLLPIILFDIFKFFLNNFELKDIGEASYVIRIEIVFNLSQGLLGLSYQGYINKVLKRFRKLFAKIVPIHKEIHLVKSNVPQCWVDIKVILIDHYKIERKFLVTYKEPNITYSHVECQLTLK</sequence>
<organism evidence="1 2">
    <name type="scientific">Mucuna pruriens</name>
    <name type="common">Velvet bean</name>
    <name type="synonym">Dolichos pruriens</name>
    <dbReference type="NCBI Taxonomy" id="157652"/>
    <lineage>
        <taxon>Eukaryota</taxon>
        <taxon>Viridiplantae</taxon>
        <taxon>Streptophyta</taxon>
        <taxon>Embryophyta</taxon>
        <taxon>Tracheophyta</taxon>
        <taxon>Spermatophyta</taxon>
        <taxon>Magnoliopsida</taxon>
        <taxon>eudicotyledons</taxon>
        <taxon>Gunneridae</taxon>
        <taxon>Pentapetalae</taxon>
        <taxon>rosids</taxon>
        <taxon>fabids</taxon>
        <taxon>Fabales</taxon>
        <taxon>Fabaceae</taxon>
        <taxon>Papilionoideae</taxon>
        <taxon>50 kb inversion clade</taxon>
        <taxon>NPAAA clade</taxon>
        <taxon>indigoferoid/millettioid clade</taxon>
        <taxon>Phaseoleae</taxon>
        <taxon>Mucuna</taxon>
    </lineage>
</organism>
<keyword evidence="2" id="KW-1185">Reference proteome</keyword>
<dbReference type="AlphaFoldDB" id="A0A371I9Q3"/>